<dbReference type="Gene3D" id="3.50.30.80">
    <property type="entry name" value="IlvD/EDD C-terminal domain-like"/>
    <property type="match status" value="1"/>
</dbReference>
<evidence type="ECO:0000256" key="5">
    <source>
        <dbReference type="ARBA" id="ARBA00022723"/>
    </source>
</evidence>
<feature type="binding site" evidence="15">
    <location>
        <position position="83"/>
    </location>
    <ligand>
        <name>Mg(2+)</name>
        <dbReference type="ChEBI" id="CHEBI:18420"/>
    </ligand>
</feature>
<evidence type="ECO:0000256" key="3">
    <source>
        <dbReference type="ARBA" id="ARBA00022605"/>
    </source>
</evidence>
<evidence type="ECO:0000313" key="19">
    <source>
        <dbReference type="Proteomes" id="UP001597182"/>
    </source>
</evidence>
<dbReference type="InterPro" id="IPR000581">
    <property type="entry name" value="ILV_EDD_N"/>
</dbReference>
<dbReference type="NCBIfam" id="NF002068">
    <property type="entry name" value="PRK00911.1"/>
    <property type="match status" value="1"/>
</dbReference>
<comment type="function">
    <text evidence="15">Functions in the biosynthesis of branched-chain amino acids. Catalyzes the dehydration of (2R,3R)-2,3-dihydroxy-3-methylpentanoate (2,3-dihydroxy-3-methylvalerate) into 2-oxo-3-methylpentanoate (2-oxo-3-methylvalerate) and of (2R)-2,3-dihydroxy-3-methylbutanoate (2,3-dihydroxyisovalerate) into 2-oxo-3-methylbutanoate (2-oxoisovalerate), the penultimate precursor to L-isoleucine and L-valine, respectively.</text>
</comment>
<evidence type="ECO:0000256" key="11">
    <source>
        <dbReference type="ARBA" id="ARBA00029304"/>
    </source>
</evidence>
<comment type="cofactor">
    <cofactor evidence="15">
        <name>[2Fe-2S] cluster</name>
        <dbReference type="ChEBI" id="CHEBI:190135"/>
    </cofactor>
    <text evidence="15">Binds 1 [2Fe-2S] cluster per subunit. This cluster acts as a Lewis acid cofactor.</text>
</comment>
<dbReference type="PANTHER" id="PTHR21000">
    <property type="entry name" value="DIHYDROXY-ACID DEHYDRATASE DAD"/>
    <property type="match status" value="1"/>
</dbReference>
<comment type="similarity">
    <text evidence="2 15">Belongs to the IlvD/Edd family.</text>
</comment>
<dbReference type="EC" id="4.2.1.9" evidence="14 15"/>
<evidence type="ECO:0000256" key="15">
    <source>
        <dbReference type="HAMAP-Rule" id="MF_00012"/>
    </source>
</evidence>
<dbReference type="SUPFAM" id="SSF52016">
    <property type="entry name" value="LeuD/IlvD-like"/>
    <property type="match status" value="1"/>
</dbReference>
<dbReference type="HAMAP" id="MF_00012">
    <property type="entry name" value="IlvD"/>
    <property type="match status" value="1"/>
</dbReference>
<dbReference type="InterPro" id="IPR037237">
    <property type="entry name" value="IlvD/EDD_N"/>
</dbReference>
<keyword evidence="6 15" id="KW-0460">Magnesium</keyword>
<evidence type="ECO:0000256" key="8">
    <source>
        <dbReference type="ARBA" id="ARBA00023014"/>
    </source>
</evidence>
<dbReference type="InterPro" id="IPR042096">
    <property type="entry name" value="Dihydro-acid_dehy_C"/>
</dbReference>
<protein>
    <recommendedName>
        <fullName evidence="14 15">Dihydroxy-acid dehydratase</fullName>
        <shortName evidence="15">DAD</shortName>
        <ecNumber evidence="14 15">4.2.1.9</ecNumber>
    </recommendedName>
</protein>
<dbReference type="PROSITE" id="PS00887">
    <property type="entry name" value="ILVD_EDD_2"/>
    <property type="match status" value="1"/>
</dbReference>
<feature type="domain" description="Dihydroxy-acid/6-phosphogluconate dehydratase N-terminal" evidence="16">
    <location>
        <begin position="36"/>
        <end position="352"/>
    </location>
</feature>
<evidence type="ECO:0000256" key="10">
    <source>
        <dbReference type="ARBA" id="ARBA00023304"/>
    </source>
</evidence>
<dbReference type="InterPro" id="IPR020558">
    <property type="entry name" value="DiOHA_6PGluconate_deHydtase_CS"/>
</dbReference>
<dbReference type="PANTHER" id="PTHR21000:SF5">
    <property type="entry name" value="DIHYDROXY-ACID DEHYDRATASE, MITOCHONDRIAL"/>
    <property type="match status" value="1"/>
</dbReference>
<evidence type="ECO:0000256" key="9">
    <source>
        <dbReference type="ARBA" id="ARBA00023239"/>
    </source>
</evidence>
<evidence type="ECO:0000256" key="1">
    <source>
        <dbReference type="ARBA" id="ARBA00001946"/>
    </source>
</evidence>
<keyword evidence="19" id="KW-1185">Reference proteome</keyword>
<comment type="pathway">
    <text evidence="13 15">Amino-acid biosynthesis; L-isoleucine biosynthesis; L-isoleucine from 2-oxobutanoate: step 3/4.</text>
</comment>
<feature type="binding site" evidence="15">
    <location>
        <position position="51"/>
    </location>
    <ligand>
        <name>[2Fe-2S] cluster</name>
        <dbReference type="ChEBI" id="CHEBI:190135"/>
    </ligand>
</feature>
<feature type="binding site" evidence="15">
    <location>
        <position position="125"/>
    </location>
    <ligand>
        <name>Mg(2+)</name>
        <dbReference type="ChEBI" id="CHEBI:18420"/>
    </ligand>
</feature>
<evidence type="ECO:0000256" key="7">
    <source>
        <dbReference type="ARBA" id="ARBA00023004"/>
    </source>
</evidence>
<name>A0ABW3VMZ3_9PSEU</name>
<gene>
    <name evidence="15" type="primary">ilvD</name>
    <name evidence="18" type="ORF">ACFQ34_20850</name>
</gene>
<comment type="subunit">
    <text evidence="15">Homodimer.</text>
</comment>
<comment type="catalytic activity">
    <reaction evidence="15">
        <text>(2R,3R)-2,3-dihydroxy-3-methylpentanoate = (S)-3-methyl-2-oxopentanoate + H2O</text>
        <dbReference type="Rhea" id="RHEA:27694"/>
        <dbReference type="ChEBI" id="CHEBI:15377"/>
        <dbReference type="ChEBI" id="CHEBI:35146"/>
        <dbReference type="ChEBI" id="CHEBI:49258"/>
        <dbReference type="EC" id="4.2.1.9"/>
    </reaction>
</comment>
<dbReference type="InterPro" id="IPR050165">
    <property type="entry name" value="DHAD_IlvD/Edd"/>
</dbReference>
<evidence type="ECO:0000259" key="17">
    <source>
        <dbReference type="Pfam" id="PF24877"/>
    </source>
</evidence>
<sequence>MPFHERPSRALYAGPERAAARSYLRNIGFTPDDLDRPVVGVVHSWTGTMPCNLNHRDLAVHAAAGVRSVGCTPMEVNTIAISDGITMGTPGMRASLVSRELVADSVELVARGHMFDGIVGIASCDKTVPAMAMAMARIDRPSVLLYGGTILTGRFRGREVAVHDVFEAIGAHAAGTFTDADLDEMEAAACPGAGACGGQYTANTMAMVMEVLGLSPARVNGIPAVDADKPEAVAAAAALVDTVATNDLRPSALLTRPAFENAVAAVAASGGSTNAVLHLIALAAEVGVPLTLDDIDRISRRTPLLCDLMPGGRYSAADLHAAGGTMLLVARLVEGGLVDGSTPTVTGRTLGEEAADAVESPRQRVVAPLAEPFAAEGGLVVLRGNLAPDGAVVKVTAHTPRSHTGTARVFDGERAALDAVLGGAVGPGDTVVIRHVGPRGGPGMPEMLQVTSAIMGRGLGETVALVTDGRFSGATRGLMVGHVAPEAAAGGPIGLLRTGDRIVLDADTRTIATDADLTTRTPPPAPGHEFTRGVFAKYAATVGSAAGGAVTTPSSNGAPA</sequence>
<dbReference type="Proteomes" id="UP001597182">
    <property type="component" value="Unassembled WGS sequence"/>
</dbReference>
<comment type="caution">
    <text evidence="15">Lacks conserved residue(s) required for the propagation of feature annotation.</text>
</comment>
<comment type="catalytic activity">
    <reaction evidence="11">
        <text>(2R)-2,3-dihydroxy-3-methylbutanoate = 3-methyl-2-oxobutanoate + H2O</text>
        <dbReference type="Rhea" id="RHEA:24809"/>
        <dbReference type="ChEBI" id="CHEBI:11851"/>
        <dbReference type="ChEBI" id="CHEBI:15377"/>
        <dbReference type="ChEBI" id="CHEBI:49072"/>
        <dbReference type="EC" id="4.2.1.9"/>
    </reaction>
    <physiologicalReaction direction="left-to-right" evidence="11">
        <dbReference type="Rhea" id="RHEA:24810"/>
    </physiologicalReaction>
</comment>
<organism evidence="18 19">
    <name type="scientific">Pseudonocardia benzenivorans</name>
    <dbReference type="NCBI Taxonomy" id="228005"/>
    <lineage>
        <taxon>Bacteria</taxon>
        <taxon>Bacillati</taxon>
        <taxon>Actinomycetota</taxon>
        <taxon>Actinomycetes</taxon>
        <taxon>Pseudonocardiales</taxon>
        <taxon>Pseudonocardiaceae</taxon>
        <taxon>Pseudonocardia</taxon>
    </lineage>
</organism>
<keyword evidence="5 15" id="KW-0479">Metal-binding</keyword>
<feature type="binding site" description="via carbamate group" evidence="15">
    <location>
        <position position="126"/>
    </location>
    <ligand>
        <name>Mg(2+)</name>
        <dbReference type="ChEBI" id="CHEBI:18420"/>
    </ligand>
</feature>
<dbReference type="InterPro" id="IPR056740">
    <property type="entry name" value="ILV_EDD_C"/>
</dbReference>
<evidence type="ECO:0000259" key="16">
    <source>
        <dbReference type="Pfam" id="PF00920"/>
    </source>
</evidence>
<comment type="cofactor">
    <cofactor evidence="1 15">
        <name>Mg(2+)</name>
        <dbReference type="ChEBI" id="CHEBI:18420"/>
    </cofactor>
</comment>
<accession>A0ABW3VMZ3</accession>
<feature type="modified residue" description="N6-carboxylysine" evidence="15">
    <location>
        <position position="126"/>
    </location>
</feature>
<dbReference type="InterPro" id="IPR004404">
    <property type="entry name" value="DihydroxyA_deHydtase"/>
</dbReference>
<keyword evidence="4 15" id="KW-0001">2Fe-2S</keyword>
<keyword evidence="7 15" id="KW-0408">Iron</keyword>
<evidence type="ECO:0000256" key="13">
    <source>
        <dbReference type="ARBA" id="ARBA00029437"/>
    </source>
</evidence>
<comment type="caution">
    <text evidence="18">The sequence shown here is derived from an EMBL/GenBank/DDBJ whole genome shotgun (WGS) entry which is preliminary data.</text>
</comment>
<feature type="domain" description="Dihydroxy-acid/6-phosphogluconate dehydratase C-terminal" evidence="17">
    <location>
        <begin position="365"/>
        <end position="549"/>
    </location>
</feature>
<evidence type="ECO:0000256" key="4">
    <source>
        <dbReference type="ARBA" id="ARBA00022714"/>
    </source>
</evidence>
<keyword evidence="3 15" id="KW-0028">Amino-acid biosynthesis</keyword>
<keyword evidence="8 15" id="KW-0411">Iron-sulfur</keyword>
<reference evidence="19" key="1">
    <citation type="journal article" date="2019" name="Int. J. Syst. Evol. Microbiol.">
        <title>The Global Catalogue of Microorganisms (GCM) 10K type strain sequencing project: providing services to taxonomists for standard genome sequencing and annotation.</title>
        <authorList>
            <consortium name="The Broad Institute Genomics Platform"/>
            <consortium name="The Broad Institute Genome Sequencing Center for Infectious Disease"/>
            <person name="Wu L."/>
            <person name="Ma J."/>
        </authorList>
    </citation>
    <scope>NUCLEOTIDE SEQUENCE [LARGE SCALE GENOMIC DNA]</scope>
    <source>
        <strain evidence="19">CCUG 49018</strain>
    </source>
</reference>
<feature type="binding site" evidence="15">
    <location>
        <position position="446"/>
    </location>
    <ligand>
        <name>Mg(2+)</name>
        <dbReference type="ChEBI" id="CHEBI:18420"/>
    </ligand>
</feature>
<evidence type="ECO:0000256" key="2">
    <source>
        <dbReference type="ARBA" id="ARBA00006486"/>
    </source>
</evidence>
<dbReference type="SUPFAM" id="SSF143975">
    <property type="entry name" value="IlvD/EDD N-terminal domain-like"/>
    <property type="match status" value="1"/>
</dbReference>
<proteinExistence type="inferred from homology"/>
<evidence type="ECO:0000256" key="14">
    <source>
        <dbReference type="ARBA" id="ARBA00029490"/>
    </source>
</evidence>
<evidence type="ECO:0000256" key="12">
    <source>
        <dbReference type="ARBA" id="ARBA00029436"/>
    </source>
</evidence>
<dbReference type="Pfam" id="PF24877">
    <property type="entry name" value="ILV_EDD_C"/>
    <property type="match status" value="1"/>
</dbReference>
<keyword evidence="9 15" id="KW-0456">Lyase</keyword>
<comment type="pathway">
    <text evidence="12 15">Amino-acid biosynthesis; L-valine biosynthesis; L-valine from pyruvate: step 3/4.</text>
</comment>
<feature type="active site" description="Proton acceptor" evidence="15">
    <location>
        <position position="472"/>
    </location>
</feature>
<evidence type="ECO:0000256" key="6">
    <source>
        <dbReference type="ARBA" id="ARBA00022842"/>
    </source>
</evidence>
<keyword evidence="10 15" id="KW-0100">Branched-chain amino acid biosynthesis</keyword>
<dbReference type="EMBL" id="JBHTMB010000171">
    <property type="protein sequence ID" value="MFD1235748.1"/>
    <property type="molecule type" value="Genomic_DNA"/>
</dbReference>
<dbReference type="RefSeq" id="WP_103379795.1">
    <property type="nucleotide sequence ID" value="NZ_BAABKS010000017.1"/>
</dbReference>
<dbReference type="Pfam" id="PF00920">
    <property type="entry name" value="ILVD_EDD_N"/>
    <property type="match status" value="1"/>
</dbReference>
<dbReference type="PROSITE" id="PS00886">
    <property type="entry name" value="ILVD_EDD_1"/>
    <property type="match status" value="1"/>
</dbReference>
<evidence type="ECO:0000313" key="18">
    <source>
        <dbReference type="EMBL" id="MFD1235748.1"/>
    </source>
</evidence>